<sequence>MDAMERVVQEVHDLLWTRAVSRMLCSGCLTAFDGGPGRCLDAKYRNEYKYGRFQVLANNNLRIHQVTNEDEGVYRCEASVD</sequence>
<gene>
    <name evidence="1" type="ORF">NHX12_014605</name>
</gene>
<organism evidence="1 2">
    <name type="scientific">Muraenolepis orangiensis</name>
    <name type="common">Patagonian moray cod</name>
    <dbReference type="NCBI Taxonomy" id="630683"/>
    <lineage>
        <taxon>Eukaryota</taxon>
        <taxon>Metazoa</taxon>
        <taxon>Chordata</taxon>
        <taxon>Craniata</taxon>
        <taxon>Vertebrata</taxon>
        <taxon>Euteleostomi</taxon>
        <taxon>Actinopterygii</taxon>
        <taxon>Neopterygii</taxon>
        <taxon>Teleostei</taxon>
        <taxon>Neoteleostei</taxon>
        <taxon>Acanthomorphata</taxon>
        <taxon>Zeiogadaria</taxon>
        <taxon>Gadariae</taxon>
        <taxon>Gadiformes</taxon>
        <taxon>Muraenolepidoidei</taxon>
        <taxon>Muraenolepididae</taxon>
        <taxon>Muraenolepis</taxon>
    </lineage>
</organism>
<reference evidence="1" key="1">
    <citation type="submission" date="2022-07" db="EMBL/GenBank/DDBJ databases">
        <title>Chromosome-level genome of Muraenolepis orangiensis.</title>
        <authorList>
            <person name="Kim J."/>
        </authorList>
    </citation>
    <scope>NUCLEOTIDE SEQUENCE</scope>
    <source>
        <strain evidence="1">KU_S4_2022</strain>
        <tissue evidence="1">Muscle</tissue>
    </source>
</reference>
<proteinExistence type="predicted"/>
<dbReference type="OrthoDB" id="190835at2759"/>
<dbReference type="Gene3D" id="2.60.40.10">
    <property type="entry name" value="Immunoglobulins"/>
    <property type="match status" value="1"/>
</dbReference>
<protein>
    <recommendedName>
        <fullName evidence="3">Ig-like domain-containing protein</fullName>
    </recommendedName>
</protein>
<evidence type="ECO:0000313" key="2">
    <source>
        <dbReference type="Proteomes" id="UP001148018"/>
    </source>
</evidence>
<comment type="caution">
    <text evidence="1">The sequence shown here is derived from an EMBL/GenBank/DDBJ whole genome shotgun (WGS) entry which is preliminary data.</text>
</comment>
<dbReference type="EMBL" id="JANIIK010000119">
    <property type="protein sequence ID" value="KAJ3584109.1"/>
    <property type="molecule type" value="Genomic_DNA"/>
</dbReference>
<evidence type="ECO:0008006" key="3">
    <source>
        <dbReference type="Google" id="ProtNLM"/>
    </source>
</evidence>
<accession>A0A9Q0I345</accession>
<evidence type="ECO:0000313" key="1">
    <source>
        <dbReference type="EMBL" id="KAJ3584109.1"/>
    </source>
</evidence>
<dbReference type="InterPro" id="IPR036179">
    <property type="entry name" value="Ig-like_dom_sf"/>
</dbReference>
<dbReference type="SUPFAM" id="SSF48726">
    <property type="entry name" value="Immunoglobulin"/>
    <property type="match status" value="1"/>
</dbReference>
<dbReference type="Proteomes" id="UP001148018">
    <property type="component" value="Unassembled WGS sequence"/>
</dbReference>
<dbReference type="AlphaFoldDB" id="A0A9Q0I345"/>
<name>A0A9Q0I345_9TELE</name>
<keyword evidence="2" id="KW-1185">Reference proteome</keyword>
<dbReference type="InterPro" id="IPR013783">
    <property type="entry name" value="Ig-like_fold"/>
</dbReference>